<gene>
    <name evidence="1" type="ORF">RUM44_008150</name>
</gene>
<reference evidence="1 2" key="1">
    <citation type="submission" date="2023-09" db="EMBL/GenBank/DDBJ databases">
        <title>Genomes of two closely related lineages of the louse Polyplax serrata with different host specificities.</title>
        <authorList>
            <person name="Martinu J."/>
            <person name="Tarabai H."/>
            <person name="Stefka J."/>
            <person name="Hypsa V."/>
        </authorList>
    </citation>
    <scope>NUCLEOTIDE SEQUENCE [LARGE SCALE GENOMIC DNA]</scope>
    <source>
        <strain evidence="1">98ZLc_SE</strain>
    </source>
</reference>
<protein>
    <submittedName>
        <fullName evidence="1">Uncharacterized protein</fullName>
    </submittedName>
</protein>
<sequence>MAFPNFDGEYENQLNLARKLIMKIRDKSDRTVALKYVNILTSLKSSDPTVKRNRNIFFKYFLQVLENQLSIEAKQAIACTCPIENEETMSDPLKYLQKEVLNSGEKVTSHWSKDKKSYVAAKIIPGRGAILYMAVASDADGEWDIRAPPPKK</sequence>
<dbReference type="Proteomes" id="UP001359485">
    <property type="component" value="Unassembled WGS sequence"/>
</dbReference>
<organism evidence="1 2">
    <name type="scientific">Polyplax serrata</name>
    <name type="common">Common mouse louse</name>
    <dbReference type="NCBI Taxonomy" id="468196"/>
    <lineage>
        <taxon>Eukaryota</taxon>
        <taxon>Metazoa</taxon>
        <taxon>Ecdysozoa</taxon>
        <taxon>Arthropoda</taxon>
        <taxon>Hexapoda</taxon>
        <taxon>Insecta</taxon>
        <taxon>Pterygota</taxon>
        <taxon>Neoptera</taxon>
        <taxon>Paraneoptera</taxon>
        <taxon>Psocodea</taxon>
        <taxon>Troctomorpha</taxon>
        <taxon>Phthiraptera</taxon>
        <taxon>Anoplura</taxon>
        <taxon>Polyplacidae</taxon>
        <taxon>Polyplax</taxon>
    </lineage>
</organism>
<keyword evidence="2" id="KW-1185">Reference proteome</keyword>
<evidence type="ECO:0000313" key="1">
    <source>
        <dbReference type="EMBL" id="KAK6637728.1"/>
    </source>
</evidence>
<dbReference type="EMBL" id="JAWJWF010000002">
    <property type="protein sequence ID" value="KAK6637728.1"/>
    <property type="molecule type" value="Genomic_DNA"/>
</dbReference>
<name>A0ABR1B7R5_POLSC</name>
<proteinExistence type="predicted"/>
<comment type="caution">
    <text evidence="1">The sequence shown here is derived from an EMBL/GenBank/DDBJ whole genome shotgun (WGS) entry which is preliminary data.</text>
</comment>
<evidence type="ECO:0000313" key="2">
    <source>
        <dbReference type="Proteomes" id="UP001359485"/>
    </source>
</evidence>
<accession>A0ABR1B7R5</accession>